<comment type="caution">
    <text evidence="1">The sequence shown here is derived from an EMBL/GenBank/DDBJ whole genome shotgun (WGS) entry which is preliminary data.</text>
</comment>
<dbReference type="RefSeq" id="WP_114643606.1">
    <property type="nucleotide sequence ID" value="NZ_JAACIO010000040.1"/>
</dbReference>
<name>A0ABX9KD79_9FUSO</name>
<dbReference type="Proteomes" id="UP000263486">
    <property type="component" value="Unassembled WGS sequence"/>
</dbReference>
<accession>A0ABX9KD79</accession>
<keyword evidence="2" id="KW-1185">Reference proteome</keyword>
<proteinExistence type="predicted"/>
<evidence type="ECO:0000313" key="1">
    <source>
        <dbReference type="EMBL" id="REI39499.1"/>
    </source>
</evidence>
<dbReference type="EMBL" id="QUAJ01000042">
    <property type="protein sequence ID" value="REI39499.1"/>
    <property type="molecule type" value="Genomic_DNA"/>
</dbReference>
<organism evidence="1 2">
    <name type="scientific">Psychrilyobacter piezotolerans</name>
    <dbReference type="NCBI Taxonomy" id="2293438"/>
    <lineage>
        <taxon>Bacteria</taxon>
        <taxon>Fusobacteriati</taxon>
        <taxon>Fusobacteriota</taxon>
        <taxon>Fusobacteriia</taxon>
        <taxon>Fusobacteriales</taxon>
        <taxon>Fusobacteriaceae</taxon>
        <taxon>Psychrilyobacter</taxon>
    </lineage>
</organism>
<reference evidence="1 2" key="1">
    <citation type="submission" date="2018-08" db="EMBL/GenBank/DDBJ databases">
        <title>Draft genome sequence of Psychrilyobacter sp. strain SD5 isolated from Black Sea water.</title>
        <authorList>
            <person name="Yadav S."/>
            <person name="Villanueva L."/>
            <person name="Damste J.S.S."/>
        </authorList>
    </citation>
    <scope>NUCLEOTIDE SEQUENCE [LARGE SCALE GENOMIC DNA]</scope>
    <source>
        <strain evidence="1 2">SD5</strain>
    </source>
</reference>
<protein>
    <submittedName>
        <fullName evidence="1">Uncharacterized protein</fullName>
    </submittedName>
</protein>
<sequence>MHFFINTKTQEIHSAKCSILPKQLGISSVFYTDFKLYINLGFHKNLESVIMMGISKGYMNARPSSCCCTSIGW</sequence>
<evidence type="ECO:0000313" key="2">
    <source>
        <dbReference type="Proteomes" id="UP000263486"/>
    </source>
</evidence>
<gene>
    <name evidence="1" type="ORF">DYH56_14610</name>
</gene>